<name>A0ACD1IHN4_9EURO</name>
<sequence>MSRSRDWNQLKGTTQIYYFNTLYLLPLVVYTMVPCIAAFLFRGSRSLTSSSSSSFFILFFFSNI</sequence>
<dbReference type="EMBL" id="KZ824546">
    <property type="protein sequence ID" value="RAK89958.1"/>
    <property type="molecule type" value="Genomic_DNA"/>
</dbReference>
<evidence type="ECO:0000313" key="1">
    <source>
        <dbReference type="EMBL" id="RAK89958.1"/>
    </source>
</evidence>
<protein>
    <submittedName>
        <fullName evidence="1">Uncharacterized protein</fullName>
    </submittedName>
</protein>
<evidence type="ECO:0000313" key="2">
    <source>
        <dbReference type="Proteomes" id="UP000249748"/>
    </source>
</evidence>
<gene>
    <name evidence="1" type="ORF">BO79DRAFT_9643</name>
</gene>
<accession>A0ACD1IHN4</accession>
<keyword evidence="2" id="KW-1185">Reference proteome</keyword>
<reference evidence="1" key="1">
    <citation type="submission" date="2018-02" db="EMBL/GenBank/DDBJ databases">
        <title>The genomes of Aspergillus section Nigri reveals drivers in fungal speciation.</title>
        <authorList>
            <consortium name="DOE Joint Genome Institute"/>
            <person name="Vesth T.C."/>
            <person name="Nybo J."/>
            <person name="Theobald S."/>
            <person name="Brandl J."/>
            <person name="Frisvad J.C."/>
            <person name="Nielsen K.F."/>
            <person name="Lyhne E.K."/>
            <person name="Kogle M.E."/>
            <person name="Kuo A."/>
            <person name="Riley R."/>
            <person name="Clum A."/>
            <person name="Nolan M."/>
            <person name="Lipzen A."/>
            <person name="Salamov A."/>
            <person name="Henrissat B."/>
            <person name="Wiebenga A."/>
            <person name="De vries R.P."/>
            <person name="Grigoriev I.V."/>
            <person name="Mortensen U.H."/>
            <person name="Andersen M.R."/>
            <person name="Baker S.E."/>
        </authorList>
    </citation>
    <scope>NUCLEOTIDE SEQUENCE</scope>
    <source>
        <strain evidence="1">CBS 115574</strain>
    </source>
</reference>
<dbReference type="Proteomes" id="UP000249748">
    <property type="component" value="Unassembled WGS sequence"/>
</dbReference>
<organism evidence="1 2">
    <name type="scientific">Aspergillus costaricaensis CBS 115574</name>
    <dbReference type="NCBI Taxonomy" id="1448317"/>
    <lineage>
        <taxon>Eukaryota</taxon>
        <taxon>Fungi</taxon>
        <taxon>Dikarya</taxon>
        <taxon>Ascomycota</taxon>
        <taxon>Pezizomycotina</taxon>
        <taxon>Eurotiomycetes</taxon>
        <taxon>Eurotiomycetidae</taxon>
        <taxon>Eurotiales</taxon>
        <taxon>Aspergillaceae</taxon>
        <taxon>Aspergillus</taxon>
        <taxon>Aspergillus subgen. Circumdati</taxon>
    </lineage>
</organism>
<proteinExistence type="predicted"/>